<reference evidence="2 3" key="1">
    <citation type="journal article" date="2017" name="Nat. Ecol. Evol.">
        <title>Scallop genome provides insights into evolution of bilaterian karyotype and development.</title>
        <authorList>
            <person name="Wang S."/>
            <person name="Zhang J."/>
            <person name="Jiao W."/>
            <person name="Li J."/>
            <person name="Xun X."/>
            <person name="Sun Y."/>
            <person name="Guo X."/>
            <person name="Huan P."/>
            <person name="Dong B."/>
            <person name="Zhang L."/>
            <person name="Hu X."/>
            <person name="Sun X."/>
            <person name="Wang J."/>
            <person name="Zhao C."/>
            <person name="Wang Y."/>
            <person name="Wang D."/>
            <person name="Huang X."/>
            <person name="Wang R."/>
            <person name="Lv J."/>
            <person name="Li Y."/>
            <person name="Zhang Z."/>
            <person name="Liu B."/>
            <person name="Lu W."/>
            <person name="Hui Y."/>
            <person name="Liang J."/>
            <person name="Zhou Z."/>
            <person name="Hou R."/>
            <person name="Li X."/>
            <person name="Liu Y."/>
            <person name="Li H."/>
            <person name="Ning X."/>
            <person name="Lin Y."/>
            <person name="Zhao L."/>
            <person name="Xing Q."/>
            <person name="Dou J."/>
            <person name="Li Y."/>
            <person name="Mao J."/>
            <person name="Guo H."/>
            <person name="Dou H."/>
            <person name="Li T."/>
            <person name="Mu C."/>
            <person name="Jiang W."/>
            <person name="Fu Q."/>
            <person name="Fu X."/>
            <person name="Miao Y."/>
            <person name="Liu J."/>
            <person name="Yu Q."/>
            <person name="Li R."/>
            <person name="Liao H."/>
            <person name="Li X."/>
            <person name="Kong Y."/>
            <person name="Jiang Z."/>
            <person name="Chourrout D."/>
            <person name="Li R."/>
            <person name="Bao Z."/>
        </authorList>
    </citation>
    <scope>NUCLEOTIDE SEQUENCE [LARGE SCALE GENOMIC DNA]</scope>
    <source>
        <strain evidence="2 3">PY_sf001</strain>
    </source>
</reference>
<keyword evidence="3" id="KW-1185">Reference proteome</keyword>
<dbReference type="CDD" id="cd01670">
    <property type="entry name" value="Death"/>
    <property type="match status" value="1"/>
</dbReference>
<evidence type="ECO:0000259" key="1">
    <source>
        <dbReference type="PROSITE" id="PS50017"/>
    </source>
</evidence>
<evidence type="ECO:0000313" key="3">
    <source>
        <dbReference type="Proteomes" id="UP000242188"/>
    </source>
</evidence>
<evidence type="ECO:0000313" key="2">
    <source>
        <dbReference type="EMBL" id="OWF44300.1"/>
    </source>
</evidence>
<dbReference type="OrthoDB" id="6047405at2759"/>
<sequence length="130" mass="15084">MDVKYMGQLSLDIGKEWCLLAYQLGFRDSQLDHLRAAFPYNTPQCVASMLVKWHETALKHHINPLPLLIRSLTEVDRYDLVQKINCDFDEPDDGSLFNNQNKKLSDFNAKVKKIRFGQAQGDMQMFLGEY</sequence>
<dbReference type="InterPro" id="IPR000488">
    <property type="entry name" value="Death_dom"/>
</dbReference>
<dbReference type="Proteomes" id="UP000242188">
    <property type="component" value="Unassembled WGS sequence"/>
</dbReference>
<dbReference type="AlphaFoldDB" id="A0A210Q6D2"/>
<dbReference type="GO" id="GO:0007165">
    <property type="term" value="P:signal transduction"/>
    <property type="evidence" value="ECO:0007669"/>
    <property type="project" value="InterPro"/>
</dbReference>
<organism evidence="2 3">
    <name type="scientific">Mizuhopecten yessoensis</name>
    <name type="common">Japanese scallop</name>
    <name type="synonym">Patinopecten yessoensis</name>
    <dbReference type="NCBI Taxonomy" id="6573"/>
    <lineage>
        <taxon>Eukaryota</taxon>
        <taxon>Metazoa</taxon>
        <taxon>Spiralia</taxon>
        <taxon>Lophotrochozoa</taxon>
        <taxon>Mollusca</taxon>
        <taxon>Bivalvia</taxon>
        <taxon>Autobranchia</taxon>
        <taxon>Pteriomorphia</taxon>
        <taxon>Pectinida</taxon>
        <taxon>Pectinoidea</taxon>
        <taxon>Pectinidae</taxon>
        <taxon>Mizuhopecten</taxon>
    </lineage>
</organism>
<feature type="domain" description="Death" evidence="1">
    <location>
        <begin position="13"/>
        <end position="84"/>
    </location>
</feature>
<dbReference type="Gene3D" id="1.10.533.10">
    <property type="entry name" value="Death Domain, Fas"/>
    <property type="match status" value="1"/>
</dbReference>
<proteinExistence type="predicted"/>
<dbReference type="InterPro" id="IPR011029">
    <property type="entry name" value="DEATH-like_dom_sf"/>
</dbReference>
<protein>
    <recommendedName>
        <fullName evidence="1">Death domain-containing protein</fullName>
    </recommendedName>
</protein>
<dbReference type="Pfam" id="PF00531">
    <property type="entry name" value="Death"/>
    <property type="match status" value="1"/>
</dbReference>
<dbReference type="SUPFAM" id="SSF47986">
    <property type="entry name" value="DEATH domain"/>
    <property type="match status" value="1"/>
</dbReference>
<dbReference type="EMBL" id="NEDP02004827">
    <property type="protein sequence ID" value="OWF44300.1"/>
    <property type="molecule type" value="Genomic_DNA"/>
</dbReference>
<dbReference type="PROSITE" id="PS50017">
    <property type="entry name" value="DEATH_DOMAIN"/>
    <property type="match status" value="1"/>
</dbReference>
<accession>A0A210Q6D2</accession>
<gene>
    <name evidence="2" type="ORF">KP79_PYT15834</name>
</gene>
<name>A0A210Q6D2_MIZYE</name>
<comment type="caution">
    <text evidence="2">The sequence shown here is derived from an EMBL/GenBank/DDBJ whole genome shotgun (WGS) entry which is preliminary data.</text>
</comment>